<comment type="caution">
    <text evidence="5">The sequence shown here is derived from an EMBL/GenBank/DDBJ whole genome shotgun (WGS) entry which is preliminary data.</text>
</comment>
<dbReference type="EMBL" id="JAKKSL010000004">
    <property type="protein sequence ID" value="MCI2285059.1"/>
    <property type="molecule type" value="Genomic_DNA"/>
</dbReference>
<evidence type="ECO:0000259" key="4">
    <source>
        <dbReference type="Pfam" id="PF07804"/>
    </source>
</evidence>
<keyword evidence="3" id="KW-0418">Kinase</keyword>
<dbReference type="Proteomes" id="UP001139646">
    <property type="component" value="Unassembled WGS sequence"/>
</dbReference>
<evidence type="ECO:0000313" key="6">
    <source>
        <dbReference type="Proteomes" id="UP001139646"/>
    </source>
</evidence>
<accession>A0ABS9X483</accession>
<dbReference type="Gene3D" id="1.10.1070.20">
    <property type="match status" value="1"/>
</dbReference>
<dbReference type="InterPro" id="IPR012893">
    <property type="entry name" value="HipA-like_C"/>
</dbReference>
<proteinExistence type="inferred from homology"/>
<evidence type="ECO:0000313" key="5">
    <source>
        <dbReference type="EMBL" id="MCI2285059.1"/>
    </source>
</evidence>
<dbReference type="RefSeq" id="WP_242287718.1">
    <property type="nucleotide sequence ID" value="NZ_JAKKSL010000004.1"/>
</dbReference>
<protein>
    <submittedName>
        <fullName evidence="5">HipA domain-containing protein</fullName>
    </submittedName>
</protein>
<gene>
    <name evidence="5" type="ORF">L3081_18740</name>
</gene>
<comment type="similarity">
    <text evidence="1">Belongs to the HipA Ser/Thr kinase family.</text>
</comment>
<dbReference type="PANTHER" id="PTHR37419">
    <property type="entry name" value="SERINE/THREONINE-PROTEIN KINASE TOXIN HIPA"/>
    <property type="match status" value="1"/>
</dbReference>
<organism evidence="5 6">
    <name type="scientific">Colwellia maritima</name>
    <dbReference type="NCBI Taxonomy" id="2912588"/>
    <lineage>
        <taxon>Bacteria</taxon>
        <taxon>Pseudomonadati</taxon>
        <taxon>Pseudomonadota</taxon>
        <taxon>Gammaproteobacteria</taxon>
        <taxon>Alteromonadales</taxon>
        <taxon>Colwelliaceae</taxon>
        <taxon>Colwellia</taxon>
    </lineage>
</organism>
<dbReference type="InterPro" id="IPR052028">
    <property type="entry name" value="HipA_Ser/Thr_kinase"/>
</dbReference>
<keyword evidence="2" id="KW-0808">Transferase</keyword>
<feature type="domain" description="HipA-like C-terminal" evidence="4">
    <location>
        <begin position="4"/>
        <end position="200"/>
    </location>
</feature>
<name>A0ABS9X483_9GAMM</name>
<evidence type="ECO:0000256" key="2">
    <source>
        <dbReference type="ARBA" id="ARBA00022679"/>
    </source>
</evidence>
<evidence type="ECO:0000256" key="1">
    <source>
        <dbReference type="ARBA" id="ARBA00010164"/>
    </source>
</evidence>
<keyword evidence="6" id="KW-1185">Reference proteome</keyword>
<evidence type="ECO:0000256" key="3">
    <source>
        <dbReference type="ARBA" id="ARBA00022777"/>
    </source>
</evidence>
<dbReference type="PANTHER" id="PTHR37419:SF8">
    <property type="entry name" value="TOXIN YJJJ"/>
    <property type="match status" value="1"/>
</dbReference>
<reference evidence="5" key="1">
    <citation type="submission" date="2022-01" db="EMBL/GenBank/DDBJ databases">
        <title>Colwellia maritima, isolated from seawater.</title>
        <authorList>
            <person name="Kristyanto S."/>
            <person name="Jung J."/>
            <person name="Jeon C.O."/>
        </authorList>
    </citation>
    <scope>NUCLEOTIDE SEQUENCE</scope>
    <source>
        <strain evidence="5">MSW7</strain>
    </source>
</reference>
<sequence length="212" mass="24057">MRGGEKKYIAKFSTSTDSYNVVKSEYIAMKLAKLSGIDVADVELGSVLGCDYLLVTRFDRELISSGAWARRSIVSALTVLELHERWAKEASYLDLIEKLKTNGTVFKTQSMELFRRIVFNVLVGNTDDHARNHAFFITPRGQLELTPAYDLCPQPRAGGEATHGMLITENKRFSRLSDVLSTCENYGLKEQKAKSEIERMFKLWWCLPKFGC</sequence>
<dbReference type="Pfam" id="PF07804">
    <property type="entry name" value="HipA_C"/>
    <property type="match status" value="1"/>
</dbReference>